<accession>A0A223D5X9</accession>
<dbReference type="AlphaFoldDB" id="A0A223D5X9"/>
<name>A0A223D5X9_9BACL</name>
<dbReference type="OrthoDB" id="1697482at2"/>
<evidence type="ECO:0000313" key="1">
    <source>
        <dbReference type="EMBL" id="ASS76816.1"/>
    </source>
</evidence>
<organism evidence="1 2">
    <name type="scientific">Tumebacillus algifaecis</name>
    <dbReference type="NCBI Taxonomy" id="1214604"/>
    <lineage>
        <taxon>Bacteria</taxon>
        <taxon>Bacillati</taxon>
        <taxon>Bacillota</taxon>
        <taxon>Bacilli</taxon>
        <taxon>Bacillales</taxon>
        <taxon>Alicyclobacillaceae</taxon>
        <taxon>Tumebacillus</taxon>
    </lineage>
</organism>
<proteinExistence type="predicted"/>
<dbReference type="Proteomes" id="UP000214688">
    <property type="component" value="Chromosome"/>
</dbReference>
<dbReference type="SUPFAM" id="SSF69279">
    <property type="entry name" value="Phage tail proteins"/>
    <property type="match status" value="1"/>
</dbReference>
<dbReference type="KEGG" id="tab:CIG75_18965"/>
<reference evidence="1 2" key="1">
    <citation type="journal article" date="2015" name="Int. J. Syst. Evol. Microbiol.">
        <title>Tumebacillus algifaecis sp. nov., isolated from decomposing algal scum.</title>
        <authorList>
            <person name="Wu Y.F."/>
            <person name="Zhang B."/>
            <person name="Xing P."/>
            <person name="Wu Q.L."/>
            <person name="Liu S.J."/>
        </authorList>
    </citation>
    <scope>NUCLEOTIDE SEQUENCE [LARGE SCALE GENOMIC DNA]</scope>
    <source>
        <strain evidence="1 2">THMBR28</strain>
    </source>
</reference>
<dbReference type="Gene3D" id="2.30.110.40">
    <property type="entry name" value="Phage tail tube protein"/>
    <property type="match status" value="1"/>
</dbReference>
<evidence type="ECO:0000313" key="2">
    <source>
        <dbReference type="Proteomes" id="UP000214688"/>
    </source>
</evidence>
<dbReference type="InterPro" id="IPR018989">
    <property type="entry name" value="DUF2001"/>
</dbReference>
<protein>
    <submittedName>
        <fullName evidence="1">Phage portal protein</fullName>
    </submittedName>
</protein>
<keyword evidence="2" id="KW-1185">Reference proteome</keyword>
<gene>
    <name evidence="1" type="ORF">CIG75_18965</name>
</gene>
<sequence>MPDFFHAQDAISGKEGRSYTIIDGQVEEMFYCKNIQIDAEFDEAEFKSFGHRGTQTKITGWKGTGSLDIYYATSIFRKIALRYIKTGIVTYFDIQVVNDDPSSSIGKQTVIIRNVTLSKVTMAKLDLDSEFLDESMDFKYSDIDILDEFGKPVLG</sequence>
<dbReference type="InterPro" id="IPR038628">
    <property type="entry name" value="XkdM-like_sf"/>
</dbReference>
<dbReference type="Pfam" id="PF09393">
    <property type="entry name" value="DUF2001"/>
    <property type="match status" value="1"/>
</dbReference>
<dbReference type="EMBL" id="CP022657">
    <property type="protein sequence ID" value="ASS76816.1"/>
    <property type="molecule type" value="Genomic_DNA"/>
</dbReference>
<dbReference type="RefSeq" id="WP_094238043.1">
    <property type="nucleotide sequence ID" value="NZ_CP022657.1"/>
</dbReference>